<feature type="transmembrane region" description="Helical" evidence="7">
    <location>
        <begin position="421"/>
        <end position="438"/>
    </location>
</feature>
<feature type="region of interest" description="Disordered" evidence="6">
    <location>
        <begin position="254"/>
        <end position="277"/>
    </location>
</feature>
<gene>
    <name evidence="8" type="ORF">Purlil1_8556</name>
</gene>
<evidence type="ECO:0000256" key="4">
    <source>
        <dbReference type="ARBA" id="ARBA00022989"/>
    </source>
</evidence>
<feature type="transmembrane region" description="Helical" evidence="7">
    <location>
        <begin position="583"/>
        <end position="608"/>
    </location>
</feature>
<feature type="transmembrane region" description="Helical" evidence="7">
    <location>
        <begin position="450"/>
        <end position="472"/>
    </location>
</feature>
<dbReference type="EMBL" id="JAWRVI010000035">
    <property type="protein sequence ID" value="KAK4087037.1"/>
    <property type="molecule type" value="Genomic_DNA"/>
</dbReference>
<keyword evidence="9" id="KW-1185">Reference proteome</keyword>
<feature type="transmembrane region" description="Helical" evidence="7">
    <location>
        <begin position="387"/>
        <end position="409"/>
    </location>
</feature>
<feature type="transmembrane region" description="Helical" evidence="7">
    <location>
        <begin position="328"/>
        <end position="350"/>
    </location>
</feature>
<organism evidence="8 9">
    <name type="scientific">Purpureocillium lilacinum</name>
    <name type="common">Paecilomyces lilacinus</name>
    <dbReference type="NCBI Taxonomy" id="33203"/>
    <lineage>
        <taxon>Eukaryota</taxon>
        <taxon>Fungi</taxon>
        <taxon>Dikarya</taxon>
        <taxon>Ascomycota</taxon>
        <taxon>Pezizomycotina</taxon>
        <taxon>Sordariomycetes</taxon>
        <taxon>Hypocreomycetidae</taxon>
        <taxon>Hypocreales</taxon>
        <taxon>Ophiocordycipitaceae</taxon>
        <taxon>Purpureocillium</taxon>
    </lineage>
</organism>
<evidence type="ECO:0000313" key="8">
    <source>
        <dbReference type="EMBL" id="KAK4087037.1"/>
    </source>
</evidence>
<feature type="region of interest" description="Disordered" evidence="6">
    <location>
        <begin position="774"/>
        <end position="800"/>
    </location>
</feature>
<keyword evidence="4 7" id="KW-1133">Transmembrane helix</keyword>
<dbReference type="PANTHER" id="PTHR45649">
    <property type="entry name" value="AMINO-ACID PERMEASE BAT1"/>
    <property type="match status" value="1"/>
</dbReference>
<dbReference type="Gene3D" id="1.20.1740.10">
    <property type="entry name" value="Amino acid/polyamine transporter I"/>
    <property type="match status" value="1"/>
</dbReference>
<keyword evidence="3 7" id="KW-0812">Transmembrane</keyword>
<protein>
    <recommendedName>
        <fullName evidence="10">GABA permease</fullName>
    </recommendedName>
</protein>
<evidence type="ECO:0008006" key="10">
    <source>
        <dbReference type="Google" id="ProtNLM"/>
    </source>
</evidence>
<keyword evidence="2" id="KW-0813">Transport</keyword>
<feature type="compositionally biased region" description="Basic residues" evidence="6">
    <location>
        <begin position="254"/>
        <end position="268"/>
    </location>
</feature>
<feature type="region of interest" description="Disordered" evidence="6">
    <location>
        <begin position="13"/>
        <end position="58"/>
    </location>
</feature>
<feature type="transmembrane region" description="Helical" evidence="7">
    <location>
        <begin position="629"/>
        <end position="651"/>
    </location>
</feature>
<reference evidence="8 9" key="1">
    <citation type="journal article" date="2024" name="Microbiol. Resour. Announc.">
        <title>Genome annotations for the ascomycete fungi Trichoderma harzianum, Trichoderma aggressivum, and Purpureocillium lilacinum.</title>
        <authorList>
            <person name="Beijen E.P.W."/>
            <person name="Ohm R.A."/>
        </authorList>
    </citation>
    <scope>NUCLEOTIDE SEQUENCE [LARGE SCALE GENOMIC DNA]</scope>
    <source>
        <strain evidence="8 9">CBS 150709</strain>
    </source>
</reference>
<keyword evidence="5 7" id="KW-0472">Membrane</keyword>
<feature type="compositionally biased region" description="Polar residues" evidence="6">
    <location>
        <begin position="25"/>
        <end position="54"/>
    </location>
</feature>
<feature type="transmembrane region" description="Helical" evidence="7">
    <location>
        <begin position="728"/>
        <end position="749"/>
    </location>
</feature>
<evidence type="ECO:0000256" key="2">
    <source>
        <dbReference type="ARBA" id="ARBA00022448"/>
    </source>
</evidence>
<dbReference type="PANTHER" id="PTHR45649:SF14">
    <property type="entry name" value="GABA PERMEASE"/>
    <property type="match status" value="1"/>
</dbReference>
<dbReference type="Proteomes" id="UP001287286">
    <property type="component" value="Unassembled WGS sequence"/>
</dbReference>
<comment type="subcellular location">
    <subcellularLocation>
        <location evidence="1">Membrane</location>
        <topology evidence="1">Multi-pass membrane protein</topology>
    </subcellularLocation>
</comment>
<evidence type="ECO:0000256" key="1">
    <source>
        <dbReference type="ARBA" id="ARBA00004141"/>
    </source>
</evidence>
<dbReference type="Pfam" id="PF13520">
    <property type="entry name" value="AA_permease_2"/>
    <property type="match status" value="1"/>
</dbReference>
<feature type="transmembrane region" description="Helical" evidence="7">
    <location>
        <begin position="697"/>
        <end position="716"/>
    </location>
</feature>
<proteinExistence type="predicted"/>
<feature type="transmembrane region" description="Helical" evidence="7">
    <location>
        <begin position="492"/>
        <end position="508"/>
    </location>
</feature>
<name>A0ABR0BSR5_PURLI</name>
<dbReference type="InterPro" id="IPR002293">
    <property type="entry name" value="AA/rel_permease1"/>
</dbReference>
<feature type="transmembrane region" description="Helical" evidence="7">
    <location>
        <begin position="293"/>
        <end position="316"/>
    </location>
</feature>
<sequence>MVQPVMFTSALTEEPAKPLIPPQWQARSTRDTGSSRPSRSQNASESHHTIQQIQSRRHIAHPAARGLPMPQGPTKDQLMCRVCRRRPPARVLWGILPQATRRYASSAPRYVRKSLMPGCRTRLEAWNTARGRPKMAPPARDGIGGAVPQGRMRRRIIVVEMEPMEILSGAAVDYKARYLWGRRRRGAVLPAVNGMGSCAVGVHISFLSCAAMWWCRQQHQPFFTHTPLPFADEDTSVKSAFIMDIEDQIRRRRHSAGSSLKHQHHRRQSAMDAGDDSANLERMGHKQELTRKFSMISMLGLAFAILNTWTALAASITLALPSGGSSSVIWGLIVAGVCNLCLAASLAEFLSAYPTAGGQYHWAAIIAWKPASRAISYTTGWINVSGWVALSATGGLLGSTFVVNIITLFNAEYEAKPWHQFLLYIGFTLIAFLLNTFFTRLLPLLTKAAFFWSMAGFVIISITVLACASPNYQSGEFVYGQFINEVGWPDGLAWMLGLLQGAFALTGFDATAHMIEEISEPQRQGPKIMLYCIGIGMFTGFIFLSCLLFCVNNIDDVIKAPYGPLLQIFMDATKNKAGSTCLLIFPLICMVFTATTLMATSSRMSYAFARDRGMPFSRVFARVHPGLDVPLNALLWTAGWVLVFGCIFLGSSSTFNAITSASVVALGVTYAIPPAINVLRGRRMLPEDRSFKIPEPFGWILNIVGILWTILTTVLFVFPPEIPVTPNNMNYCIVAFGVILLIAGLTWIFDGRKNYEGPKVDVQALMSGKVEAMDPVKPVESPTKPEEEMVERKRTETPESRPLLARSFSHNMFELQTPEPFGPGRTVGLRDAVLCGVWGWRTAPNKEHSGAGVVTQEASVGAEAVMRHFNTSCLPAANSFDIGLGVGSGSSRWRHGGDGVLQPSRWARREERVPFGTR</sequence>
<feature type="transmembrane region" description="Helical" evidence="7">
    <location>
        <begin position="528"/>
        <end position="554"/>
    </location>
</feature>
<feature type="compositionally biased region" description="Basic and acidic residues" evidence="6">
    <location>
        <begin position="783"/>
        <end position="799"/>
    </location>
</feature>
<evidence type="ECO:0000313" key="9">
    <source>
        <dbReference type="Proteomes" id="UP001287286"/>
    </source>
</evidence>
<evidence type="ECO:0000256" key="6">
    <source>
        <dbReference type="SAM" id="MobiDB-lite"/>
    </source>
</evidence>
<evidence type="ECO:0000256" key="7">
    <source>
        <dbReference type="SAM" id="Phobius"/>
    </source>
</evidence>
<feature type="transmembrane region" description="Helical" evidence="7">
    <location>
        <begin position="657"/>
        <end position="676"/>
    </location>
</feature>
<comment type="caution">
    <text evidence="8">The sequence shown here is derived from an EMBL/GenBank/DDBJ whole genome shotgun (WGS) entry which is preliminary data.</text>
</comment>
<accession>A0ABR0BSR5</accession>
<evidence type="ECO:0000256" key="3">
    <source>
        <dbReference type="ARBA" id="ARBA00022692"/>
    </source>
</evidence>
<evidence type="ECO:0000256" key="5">
    <source>
        <dbReference type="ARBA" id="ARBA00023136"/>
    </source>
</evidence>